<dbReference type="InParanoid" id="Q75E40"/>
<keyword evidence="6 8" id="KW-1133">Transmembrane helix</keyword>
<dbReference type="EMBL" id="AE016815">
    <property type="protein sequence ID" value="AAS50601.1"/>
    <property type="molecule type" value="Genomic_DNA"/>
</dbReference>
<dbReference type="GeneID" id="4618857"/>
<organism evidence="9 10">
    <name type="scientific">Eremothecium gossypii (strain ATCC 10895 / CBS 109.51 / FGSC 9923 / NRRL Y-1056)</name>
    <name type="common">Yeast</name>
    <name type="synonym">Ashbya gossypii</name>
    <dbReference type="NCBI Taxonomy" id="284811"/>
    <lineage>
        <taxon>Eukaryota</taxon>
        <taxon>Fungi</taxon>
        <taxon>Dikarya</taxon>
        <taxon>Ascomycota</taxon>
        <taxon>Saccharomycotina</taxon>
        <taxon>Saccharomycetes</taxon>
        <taxon>Saccharomycetales</taxon>
        <taxon>Saccharomycetaceae</taxon>
        <taxon>Eremothecium</taxon>
    </lineage>
</organism>
<dbReference type="HOGENOM" id="CLU_160806_3_2_1"/>
<evidence type="ECO:0000256" key="4">
    <source>
        <dbReference type="ARBA" id="ARBA00022824"/>
    </source>
</evidence>
<dbReference type="OrthoDB" id="2124077at2759"/>
<dbReference type="KEGG" id="ago:AGOS_ABL170C"/>
<reference evidence="10" key="2">
    <citation type="journal article" date="2013" name="G3 (Bethesda)">
        <title>Genomes of Ashbya fungi isolated from insects reveal four mating-type loci, numerous translocations, lack of transposons, and distinct gene duplications.</title>
        <authorList>
            <person name="Dietrich F.S."/>
            <person name="Voegeli S."/>
            <person name="Kuo S."/>
            <person name="Philippsen P."/>
        </authorList>
    </citation>
    <scope>GENOME REANNOTATION</scope>
    <source>
        <strain evidence="10">ATCC 10895 / CBS 109.51 / FGSC 9923 / NRRL Y-1056</strain>
    </source>
</reference>
<evidence type="ECO:0000313" key="9">
    <source>
        <dbReference type="EMBL" id="AAS50601.1"/>
    </source>
</evidence>
<proteinExistence type="inferred from homology"/>
<reference evidence="9 10" key="1">
    <citation type="journal article" date="2004" name="Science">
        <title>The Ashbya gossypii genome as a tool for mapping the ancient Saccharomyces cerevisiae genome.</title>
        <authorList>
            <person name="Dietrich F.S."/>
            <person name="Voegeli S."/>
            <person name="Brachat S."/>
            <person name="Lerch A."/>
            <person name="Gates K."/>
            <person name="Steiner S."/>
            <person name="Mohr C."/>
            <person name="Pohlmann R."/>
            <person name="Luedi P."/>
            <person name="Choi S."/>
            <person name="Wing R.A."/>
            <person name="Flavier A."/>
            <person name="Gaffney T.D."/>
            <person name="Philippsen P."/>
        </authorList>
    </citation>
    <scope>NUCLEOTIDE SEQUENCE [LARGE SCALE GENOMIC DNA]</scope>
    <source>
        <strain evidence="10">ATCC 10895 / CBS 109.51 / FGSC 9923 / NRRL Y-1056</strain>
    </source>
</reference>
<evidence type="ECO:0000256" key="5">
    <source>
        <dbReference type="ARBA" id="ARBA00022968"/>
    </source>
</evidence>
<evidence type="ECO:0000256" key="2">
    <source>
        <dbReference type="ARBA" id="ARBA00007685"/>
    </source>
</evidence>
<keyword evidence="4" id="KW-0256">Endoplasmic reticulum</keyword>
<keyword evidence="5" id="KW-0735">Signal-anchor</keyword>
<gene>
    <name evidence="9" type="ORF">AGOS_ABL170C</name>
</gene>
<protein>
    <submittedName>
        <fullName evidence="9">ABL170Cp</fullName>
    </submittedName>
</protein>
<dbReference type="STRING" id="284811.Q75E40"/>
<keyword evidence="7 8" id="KW-0472">Membrane</keyword>
<dbReference type="InterPro" id="IPR036330">
    <property type="entry name" value="Ost4p_sf"/>
</dbReference>
<name>Q75E40_EREGS</name>
<evidence type="ECO:0000256" key="6">
    <source>
        <dbReference type="ARBA" id="ARBA00022989"/>
    </source>
</evidence>
<dbReference type="GO" id="GO:0005789">
    <property type="term" value="C:endoplasmic reticulum membrane"/>
    <property type="evidence" value="ECO:0007669"/>
    <property type="project" value="UniProtKB-SubCell"/>
</dbReference>
<evidence type="ECO:0000313" key="10">
    <source>
        <dbReference type="Proteomes" id="UP000000591"/>
    </source>
</evidence>
<keyword evidence="10" id="KW-1185">Reference proteome</keyword>
<evidence type="ECO:0000256" key="7">
    <source>
        <dbReference type="ARBA" id="ARBA00023136"/>
    </source>
</evidence>
<evidence type="ECO:0000256" key="8">
    <source>
        <dbReference type="SAM" id="Phobius"/>
    </source>
</evidence>
<sequence>MITDSQLNNLAISFGLAMFASIVLYYFVCSMSGDDTENKKS</sequence>
<dbReference type="SUPFAM" id="SSF103464">
    <property type="entry name" value="Oligosaccharyltransferase subunit ost4p"/>
    <property type="match status" value="1"/>
</dbReference>
<keyword evidence="3 8" id="KW-0812">Transmembrane</keyword>
<accession>Q75E40</accession>
<dbReference type="Pfam" id="PF10215">
    <property type="entry name" value="Ost4"/>
    <property type="match status" value="1"/>
</dbReference>
<evidence type="ECO:0000256" key="3">
    <source>
        <dbReference type="ARBA" id="ARBA00022692"/>
    </source>
</evidence>
<dbReference type="Proteomes" id="UP000000591">
    <property type="component" value="Chromosome II"/>
</dbReference>
<dbReference type="InterPro" id="IPR018943">
    <property type="entry name" value="Oligosaccaryltransferase"/>
</dbReference>
<dbReference type="RefSeq" id="NP_982777.1">
    <property type="nucleotide sequence ID" value="NM_208130.1"/>
</dbReference>
<dbReference type="AlphaFoldDB" id="Q75E40"/>
<comment type="similarity">
    <text evidence="2">Belongs to the OST4 family.</text>
</comment>
<comment type="subcellular location">
    <subcellularLocation>
        <location evidence="1">Endoplasmic reticulum membrane</location>
        <topology evidence="1">Single-pass type III membrane protein</topology>
    </subcellularLocation>
</comment>
<evidence type="ECO:0000256" key="1">
    <source>
        <dbReference type="ARBA" id="ARBA00004643"/>
    </source>
</evidence>
<feature type="transmembrane region" description="Helical" evidence="8">
    <location>
        <begin position="7"/>
        <end position="28"/>
    </location>
</feature>